<organism evidence="2 3">
    <name type="scientific">Microbacterium kribbense</name>
    <dbReference type="NCBI Taxonomy" id="433645"/>
    <lineage>
        <taxon>Bacteria</taxon>
        <taxon>Bacillati</taxon>
        <taxon>Actinomycetota</taxon>
        <taxon>Actinomycetes</taxon>
        <taxon>Micrococcales</taxon>
        <taxon>Microbacteriaceae</taxon>
        <taxon>Microbacterium</taxon>
    </lineage>
</organism>
<comment type="caution">
    <text evidence="2">The sequence shown here is derived from an EMBL/GenBank/DDBJ whole genome shotgun (WGS) entry which is preliminary data.</text>
</comment>
<evidence type="ECO:0000313" key="3">
    <source>
        <dbReference type="Proteomes" id="UP001500540"/>
    </source>
</evidence>
<proteinExistence type="predicted"/>
<evidence type="ECO:0000256" key="1">
    <source>
        <dbReference type="SAM" id="MobiDB-lite"/>
    </source>
</evidence>
<keyword evidence="3" id="KW-1185">Reference proteome</keyword>
<dbReference type="Proteomes" id="UP001500540">
    <property type="component" value="Unassembled WGS sequence"/>
</dbReference>
<dbReference type="EMBL" id="BAABAF010000001">
    <property type="protein sequence ID" value="GAA3751761.1"/>
    <property type="molecule type" value="Genomic_DNA"/>
</dbReference>
<accession>A0ABP7G108</accession>
<feature type="region of interest" description="Disordered" evidence="1">
    <location>
        <begin position="105"/>
        <end position="128"/>
    </location>
</feature>
<dbReference type="RefSeq" id="WP_344779450.1">
    <property type="nucleotide sequence ID" value="NZ_BAABAF010000001.1"/>
</dbReference>
<dbReference type="InterPro" id="IPR011335">
    <property type="entry name" value="Restrct_endonuc-II-like"/>
</dbReference>
<sequence length="300" mass="33327">MARHPAPLPDSFQGRSFAVATARAHGIPRSRTRAQDLLRPHRGIRSPAGVELTYGHECAALQLRLPVTAAFSHVTAARLHDLPLPSVLESADVFHVVVPRGTRAPRGKRVCGHQSTIGEKDVDRRKRVPATTPERTFCDLASMLTLGELVAIGDVILRRGGRAARMKLAKAVAAHPARKYRLHLKRALELLNPKAESPKESELRVLLIAAGFPAPAVNHVVYDVDGTFVARIDLTYPGCKVAIEYDGDQHRTDKKQWRTDLKRRRRLEALGWKYLTVTQADLDDHGDFFADLRTALIRPL</sequence>
<evidence type="ECO:0000313" key="2">
    <source>
        <dbReference type="EMBL" id="GAA3751761.1"/>
    </source>
</evidence>
<reference evidence="3" key="1">
    <citation type="journal article" date="2019" name="Int. J. Syst. Evol. Microbiol.">
        <title>The Global Catalogue of Microorganisms (GCM) 10K type strain sequencing project: providing services to taxonomists for standard genome sequencing and annotation.</title>
        <authorList>
            <consortium name="The Broad Institute Genomics Platform"/>
            <consortium name="The Broad Institute Genome Sequencing Center for Infectious Disease"/>
            <person name="Wu L."/>
            <person name="Ma J."/>
        </authorList>
    </citation>
    <scope>NUCLEOTIDE SEQUENCE [LARGE SCALE GENOMIC DNA]</scope>
    <source>
        <strain evidence="3">JCM 16950</strain>
    </source>
</reference>
<dbReference type="Gene3D" id="3.40.960.10">
    <property type="entry name" value="VSR Endonuclease"/>
    <property type="match status" value="1"/>
</dbReference>
<name>A0ABP7G108_9MICO</name>
<protein>
    <submittedName>
        <fullName evidence="2">DUF559 domain-containing protein</fullName>
    </submittedName>
</protein>
<dbReference type="SUPFAM" id="SSF52980">
    <property type="entry name" value="Restriction endonuclease-like"/>
    <property type="match status" value="1"/>
</dbReference>
<gene>
    <name evidence="2" type="ORF">GCM10022240_01130</name>
</gene>